<evidence type="ECO:0000313" key="2">
    <source>
        <dbReference type="EMBL" id="AYV80214.1"/>
    </source>
</evidence>
<dbReference type="PANTHER" id="PTHR46609:SF6">
    <property type="entry name" value="EXONUCLEASE, PHAGE-TYPE_RECB, C-TERMINAL DOMAIN-CONTAINING PROTEIN-RELATED"/>
    <property type="match status" value="1"/>
</dbReference>
<gene>
    <name evidence="2" type="ORF">Gaeavirus16_10</name>
</gene>
<protein>
    <submittedName>
        <fullName evidence="2">YqaJ-like viral recombinase</fullName>
    </submittedName>
</protein>
<feature type="domain" description="YqaJ viral recombinase" evidence="1">
    <location>
        <begin position="181"/>
        <end position="323"/>
    </location>
</feature>
<sequence>SNTKPESSTQVPKTVENIISKTIMSSKLKPKFGKANFSVNAEDQEFNDLYENSLQTNYDSKSKTVTLTPTLNTTIKSKFGKANFVHKLEPEPEPEDSASTFDYKPQGTYNFNSRKSITTKQKLLDDEILALNPTGTEGELLSSRTTAVMDYDITQEEWNKRATQFDVLKNIILPVQRSPAWFAMRGNKITASDCGCVLNENKYEPPYNFILKKVFTVPFPPNKNCYHGKKFENVVSLIYELNNNTKVFDFGLMGHPEYQFLGASPDGICGPLSRDNKTPNNLVGRMLEIKCPAQRKIKYAGNIKGDICPDYYWCQVQLQLECCNLDECDFVQCNIEEYSSRQEYINDTNPSCDYKSKEYGLERGIVIELVPTYLTEHKDYENKLISNEVIYDKTSFIHQPKIDMTAAELNNWMLETLDNLAPDVRLHKIIYWRLIEQNCTLIKRDRHWFTEKLTDMHTMWQYVEFLRLNNPIANKWKEFIDSQPRKVNDKIINKLKELISQAQADTKVTTKRITKTQIL</sequence>
<accession>A0A3G5A140</accession>
<dbReference type="InterPro" id="IPR011604">
    <property type="entry name" value="PDDEXK-like_dom_sf"/>
</dbReference>
<dbReference type="PANTHER" id="PTHR46609">
    <property type="entry name" value="EXONUCLEASE, PHAGE-TYPE/RECB, C-TERMINAL DOMAIN-CONTAINING PROTEIN"/>
    <property type="match status" value="1"/>
</dbReference>
<proteinExistence type="predicted"/>
<dbReference type="InterPro" id="IPR019080">
    <property type="entry name" value="YqaJ_viral_recombinase"/>
</dbReference>
<dbReference type="SUPFAM" id="SSF52980">
    <property type="entry name" value="Restriction endonuclease-like"/>
    <property type="match status" value="1"/>
</dbReference>
<reference evidence="2" key="1">
    <citation type="submission" date="2018-10" db="EMBL/GenBank/DDBJ databases">
        <title>Hidden diversity of soil giant viruses.</title>
        <authorList>
            <person name="Schulz F."/>
            <person name="Alteio L."/>
            <person name="Goudeau D."/>
            <person name="Ryan E.M."/>
            <person name="Malmstrom R.R."/>
            <person name="Blanchard J."/>
            <person name="Woyke T."/>
        </authorList>
    </citation>
    <scope>NUCLEOTIDE SEQUENCE</scope>
    <source>
        <strain evidence="2">GAV1</strain>
    </source>
</reference>
<organism evidence="2">
    <name type="scientific">Gaeavirus sp</name>
    <dbReference type="NCBI Taxonomy" id="2487767"/>
    <lineage>
        <taxon>Viruses</taxon>
        <taxon>Varidnaviria</taxon>
        <taxon>Bamfordvirae</taxon>
        <taxon>Nucleocytoviricota</taxon>
        <taxon>Megaviricetes</taxon>
        <taxon>Imitervirales</taxon>
        <taxon>Mimiviridae</taxon>
        <taxon>Klosneuvirinae</taxon>
    </lineage>
</organism>
<dbReference type="EMBL" id="MK072214">
    <property type="protein sequence ID" value="AYV80214.1"/>
    <property type="molecule type" value="Genomic_DNA"/>
</dbReference>
<dbReference type="InterPro" id="IPR051703">
    <property type="entry name" value="NF-kappa-B_Signaling_Reg"/>
</dbReference>
<dbReference type="NCBIfam" id="TIGR03033">
    <property type="entry name" value="phage_rel_nuc"/>
    <property type="match status" value="1"/>
</dbReference>
<name>A0A3G5A140_9VIRU</name>
<dbReference type="Gene3D" id="3.90.320.10">
    <property type="match status" value="1"/>
</dbReference>
<feature type="non-terminal residue" evidence="2">
    <location>
        <position position="1"/>
    </location>
</feature>
<dbReference type="InterPro" id="IPR017482">
    <property type="entry name" value="Lambda-type_endonuclease"/>
</dbReference>
<dbReference type="InterPro" id="IPR011335">
    <property type="entry name" value="Restrct_endonuc-II-like"/>
</dbReference>
<dbReference type="CDD" id="cd22343">
    <property type="entry name" value="PDDEXK_lambda_exonuclease-like"/>
    <property type="match status" value="1"/>
</dbReference>
<dbReference type="Pfam" id="PF09588">
    <property type="entry name" value="YqaJ"/>
    <property type="match status" value="1"/>
</dbReference>
<evidence type="ECO:0000259" key="1">
    <source>
        <dbReference type="Pfam" id="PF09588"/>
    </source>
</evidence>